<feature type="transmembrane region" description="Helical" evidence="1">
    <location>
        <begin position="283"/>
        <end position="305"/>
    </location>
</feature>
<comment type="caution">
    <text evidence="2">The sequence shown here is derived from an EMBL/GenBank/DDBJ whole genome shotgun (WGS) entry which is preliminary data.</text>
</comment>
<feature type="transmembrane region" description="Helical" evidence="1">
    <location>
        <begin position="66"/>
        <end position="88"/>
    </location>
</feature>
<sequence>MSSNQTSCHFDSGIFMLCEARPIFLDIIYVTTGLYCLLSVLSLSLLLYKTFFKKASWWNDYMVEPVIGFLTFLTLHGLFRSLTLIILARELIPSRYILKSIISFLSCLFEIIAIWTYMVGIFKTLPRLAFHQINTFNGDKHFIPGDRLIKLSYWAFVIITTNLTLISAILKGYYQTIGDEQGSSMFLSIFLAVIFAAEAITFACFIKYGRLLVELLNGSARLSGVSDDISQESIVKFAKYKMYVTKMKLTNSILTVVVGWYTVFSLLLLLLRDKIPITSKNSAFIIGVNAIGTALVILFALFSIAHGELYKRYSERAVDLITSIQWSNVSRVRSYEMEYDNGETNNPRDLR</sequence>
<keyword evidence="3" id="KW-1185">Reference proteome</keyword>
<keyword evidence="1" id="KW-1133">Transmembrane helix</keyword>
<keyword evidence="1" id="KW-0812">Transmembrane</keyword>
<accession>A0A9N9B0Z7</accession>
<evidence type="ECO:0000313" key="3">
    <source>
        <dbReference type="Proteomes" id="UP000789342"/>
    </source>
</evidence>
<proteinExistence type="predicted"/>
<feature type="transmembrane region" description="Helical" evidence="1">
    <location>
        <begin position="23"/>
        <end position="46"/>
    </location>
</feature>
<dbReference type="AlphaFoldDB" id="A0A9N9B0Z7"/>
<feature type="transmembrane region" description="Helical" evidence="1">
    <location>
        <begin position="151"/>
        <end position="174"/>
    </location>
</feature>
<feature type="transmembrane region" description="Helical" evidence="1">
    <location>
        <begin position="252"/>
        <end position="271"/>
    </location>
</feature>
<feature type="transmembrane region" description="Helical" evidence="1">
    <location>
        <begin position="186"/>
        <end position="208"/>
    </location>
</feature>
<evidence type="ECO:0000256" key="1">
    <source>
        <dbReference type="SAM" id="Phobius"/>
    </source>
</evidence>
<dbReference type="Proteomes" id="UP000789342">
    <property type="component" value="Unassembled WGS sequence"/>
</dbReference>
<reference evidence="2" key="1">
    <citation type="submission" date="2021-06" db="EMBL/GenBank/DDBJ databases">
        <authorList>
            <person name="Kallberg Y."/>
            <person name="Tangrot J."/>
            <person name="Rosling A."/>
        </authorList>
    </citation>
    <scope>NUCLEOTIDE SEQUENCE</scope>
    <source>
        <strain evidence="2">CL551</strain>
    </source>
</reference>
<organism evidence="2 3">
    <name type="scientific">Acaulospora morrowiae</name>
    <dbReference type="NCBI Taxonomy" id="94023"/>
    <lineage>
        <taxon>Eukaryota</taxon>
        <taxon>Fungi</taxon>
        <taxon>Fungi incertae sedis</taxon>
        <taxon>Mucoromycota</taxon>
        <taxon>Glomeromycotina</taxon>
        <taxon>Glomeromycetes</taxon>
        <taxon>Diversisporales</taxon>
        <taxon>Acaulosporaceae</taxon>
        <taxon>Acaulospora</taxon>
    </lineage>
</organism>
<dbReference type="OrthoDB" id="2418080at2759"/>
<feature type="transmembrane region" description="Helical" evidence="1">
    <location>
        <begin position="100"/>
        <end position="122"/>
    </location>
</feature>
<protein>
    <submittedName>
        <fullName evidence="2">10347_t:CDS:1</fullName>
    </submittedName>
</protein>
<dbReference type="EMBL" id="CAJVPV010003309">
    <property type="protein sequence ID" value="CAG8548700.1"/>
    <property type="molecule type" value="Genomic_DNA"/>
</dbReference>
<keyword evidence="1" id="KW-0472">Membrane</keyword>
<name>A0A9N9B0Z7_9GLOM</name>
<gene>
    <name evidence="2" type="ORF">AMORRO_LOCUS5468</name>
</gene>
<evidence type="ECO:0000313" key="2">
    <source>
        <dbReference type="EMBL" id="CAG8548700.1"/>
    </source>
</evidence>